<sequence length="380" mass="44325">MQRPEVAVYYFPNYHVDPRNERVHGAKWTEWELVKRATPRFPGHQQPKLPRDGFLDESDPEVMAGKIDLAADHGVDSFIFDWYWYNDGPYLERALEQGFLRAKNNHRLKFALMWANHDWLNIHPVRYTHSPLEAAPLLYPGAVTEETFEVVMDYCIENYFKHPSYWLIDGCPYFSIYALDRLIVGLGGRESTRHFLARFREKVQATGFPDLHLNAVVYTCAILPGENALLDTAAAVEFLGFDTVTSYVWIHHYEGSEFPQVDYEVVLKAYLDYWDQVEKKCPLPYYPNATMGWDASARTIQSDRYENLGYPFMYILGENTPKRFAKALSQIKDRLQHRELPHPFVTINAWNEWTEGSYLEPDQLNGIAYLEAIRSVFDTK</sequence>
<evidence type="ECO:0000313" key="2">
    <source>
        <dbReference type="Proteomes" id="UP001243717"/>
    </source>
</evidence>
<gene>
    <name evidence="1" type="ORF">QEH59_05480</name>
</gene>
<dbReference type="Pfam" id="PF14307">
    <property type="entry name" value="Glyco_tran_WbsX"/>
    <property type="match status" value="1"/>
</dbReference>
<dbReference type="CDD" id="cd11579">
    <property type="entry name" value="Glyco_tran_WbsX"/>
    <property type="match status" value="1"/>
</dbReference>
<dbReference type="PANTHER" id="PTHR41244:SF1">
    <property type="entry name" value="GLYCOSYLTRANSFERASE"/>
    <property type="match status" value="1"/>
</dbReference>
<keyword evidence="2" id="KW-1185">Reference proteome</keyword>
<dbReference type="Gene3D" id="3.20.20.80">
    <property type="entry name" value="Glycosidases"/>
    <property type="match status" value="1"/>
</dbReference>
<dbReference type="InterPro" id="IPR032719">
    <property type="entry name" value="WbsX"/>
</dbReference>
<dbReference type="RefSeq" id="WP_308984351.1">
    <property type="nucleotide sequence ID" value="NZ_JARXIC010000006.1"/>
</dbReference>
<dbReference type="EMBL" id="JARXIC010000006">
    <property type="protein sequence ID" value="MDQ8193864.1"/>
    <property type="molecule type" value="Genomic_DNA"/>
</dbReference>
<name>A0ABU1AGY4_9BACT</name>
<dbReference type="Proteomes" id="UP001243717">
    <property type="component" value="Unassembled WGS sequence"/>
</dbReference>
<comment type="caution">
    <text evidence="1">The sequence shown here is derived from an EMBL/GenBank/DDBJ whole genome shotgun (WGS) entry which is preliminary data.</text>
</comment>
<organism evidence="1 2">
    <name type="scientific">Thalassobacterium sedimentorum</name>
    <dbReference type="NCBI Taxonomy" id="3041258"/>
    <lineage>
        <taxon>Bacteria</taxon>
        <taxon>Pseudomonadati</taxon>
        <taxon>Verrucomicrobiota</taxon>
        <taxon>Opitutia</taxon>
        <taxon>Puniceicoccales</taxon>
        <taxon>Coraliomargaritaceae</taxon>
        <taxon>Thalassobacterium</taxon>
    </lineage>
</organism>
<reference evidence="1 2" key="1">
    <citation type="submission" date="2023-04" db="EMBL/GenBank/DDBJ databases">
        <title>A novel bacteria isolated from coastal sediment.</title>
        <authorList>
            <person name="Liu X.-J."/>
            <person name="Du Z.-J."/>
        </authorList>
    </citation>
    <scope>NUCLEOTIDE SEQUENCE [LARGE SCALE GENOMIC DNA]</scope>
    <source>
        <strain evidence="1 2">SDUM461004</strain>
    </source>
</reference>
<protein>
    <submittedName>
        <fullName evidence="1">Glycoside hydrolase family 99-like domain-containing protein</fullName>
    </submittedName>
</protein>
<evidence type="ECO:0000313" key="1">
    <source>
        <dbReference type="EMBL" id="MDQ8193864.1"/>
    </source>
</evidence>
<dbReference type="PANTHER" id="PTHR41244">
    <property type="entry name" value="RHAMNAN SYNTHESIS F"/>
    <property type="match status" value="1"/>
</dbReference>
<accession>A0ABU1AGY4</accession>
<proteinExistence type="predicted"/>